<comment type="subcellular location">
    <subcellularLocation>
        <location evidence="1">Cytoplasm</location>
    </subcellularLocation>
</comment>
<dbReference type="InterPro" id="IPR036390">
    <property type="entry name" value="WH_DNA-bd_sf"/>
</dbReference>
<evidence type="ECO:0000256" key="1">
    <source>
        <dbReference type="ARBA" id="ARBA00004496"/>
    </source>
</evidence>
<evidence type="ECO:0000256" key="4">
    <source>
        <dbReference type="ARBA" id="ARBA00023125"/>
    </source>
</evidence>
<dbReference type="AlphaFoldDB" id="C9LYC4"/>
<dbReference type="Gene3D" id="1.10.10.10">
    <property type="entry name" value="Winged helix-like DNA-binding domain superfamily/Winged helix DNA-binding domain"/>
    <property type="match status" value="1"/>
</dbReference>
<dbReference type="PRINTS" id="PR00598">
    <property type="entry name" value="HTHMARR"/>
</dbReference>
<gene>
    <name evidence="7" type="ORF">SELSPUOL_02483</name>
</gene>
<dbReference type="EMBL" id="ACKP02000051">
    <property type="protein sequence ID" value="EEX76154.1"/>
    <property type="molecule type" value="Genomic_DNA"/>
</dbReference>
<comment type="caution">
    <text evidence="7">The sequence shown here is derived from an EMBL/GenBank/DDBJ whole genome shotgun (WGS) entry which is preliminary data.</text>
</comment>
<keyword evidence="2" id="KW-0963">Cytoplasm</keyword>
<dbReference type="Proteomes" id="UP000003505">
    <property type="component" value="Unassembled WGS sequence"/>
</dbReference>
<dbReference type="SUPFAM" id="SSF46785">
    <property type="entry name" value="Winged helix' DNA-binding domain"/>
    <property type="match status" value="1"/>
</dbReference>
<evidence type="ECO:0000259" key="6">
    <source>
        <dbReference type="PROSITE" id="PS50995"/>
    </source>
</evidence>
<organism evidence="7 8">
    <name type="scientific">Selenomonas sputigena (strain ATCC 35185 / DSM 20758 / CCUG 44933 / VPI D19B-28)</name>
    <dbReference type="NCBI Taxonomy" id="546271"/>
    <lineage>
        <taxon>Bacteria</taxon>
        <taxon>Bacillati</taxon>
        <taxon>Bacillota</taxon>
        <taxon>Negativicutes</taxon>
        <taxon>Selenomonadales</taxon>
        <taxon>Selenomonadaceae</taxon>
        <taxon>Selenomonas</taxon>
    </lineage>
</organism>
<dbReference type="STRING" id="546271.Selsp_0235"/>
<dbReference type="GO" id="GO:0005737">
    <property type="term" value="C:cytoplasm"/>
    <property type="evidence" value="ECO:0007669"/>
    <property type="project" value="UniProtKB-SubCell"/>
</dbReference>
<keyword evidence="5" id="KW-0804">Transcription</keyword>
<dbReference type="SMART" id="SM00347">
    <property type="entry name" value="HTH_MARR"/>
    <property type="match status" value="1"/>
</dbReference>
<dbReference type="InterPro" id="IPR000835">
    <property type="entry name" value="HTH_MarR-typ"/>
</dbReference>
<dbReference type="InterPro" id="IPR036388">
    <property type="entry name" value="WH-like_DNA-bd_sf"/>
</dbReference>
<proteinExistence type="predicted"/>
<dbReference type="PANTHER" id="PTHR33164:SF5">
    <property type="entry name" value="ORGANIC HYDROPEROXIDE RESISTANCE TRANSCRIPTIONAL REGULATOR"/>
    <property type="match status" value="1"/>
</dbReference>
<dbReference type="FunFam" id="1.10.10.10:FF:000163">
    <property type="entry name" value="MarR family transcriptional regulator"/>
    <property type="match status" value="1"/>
</dbReference>
<evidence type="ECO:0000313" key="7">
    <source>
        <dbReference type="EMBL" id="EEX76154.1"/>
    </source>
</evidence>
<dbReference type="PROSITE" id="PS50995">
    <property type="entry name" value="HTH_MARR_2"/>
    <property type="match status" value="1"/>
</dbReference>
<dbReference type="InterPro" id="IPR055166">
    <property type="entry name" value="Transc_reg_Sar_Rot_HTH"/>
</dbReference>
<feature type="domain" description="HTH marR-type" evidence="6">
    <location>
        <begin position="17"/>
        <end position="152"/>
    </location>
</feature>
<evidence type="ECO:0000256" key="3">
    <source>
        <dbReference type="ARBA" id="ARBA00023015"/>
    </source>
</evidence>
<dbReference type="GO" id="GO:0006950">
    <property type="term" value="P:response to stress"/>
    <property type="evidence" value="ECO:0007669"/>
    <property type="project" value="TreeGrafter"/>
</dbReference>
<keyword evidence="3" id="KW-0805">Transcription regulation</keyword>
<dbReference type="PANTHER" id="PTHR33164">
    <property type="entry name" value="TRANSCRIPTIONAL REGULATOR, MARR FAMILY"/>
    <property type="match status" value="1"/>
</dbReference>
<dbReference type="InterPro" id="IPR039422">
    <property type="entry name" value="MarR/SlyA-like"/>
</dbReference>
<sequence length="155" mass="17957">MEMLSMAKKEFDPLLLENQFCFPLYATGRKIVAAYNPFLKKIGLTYAQYVTMMVLWEEHTVTMHDLGKRLYLDSGTLTPVLKKLESMGYLKRRRKADDERVVVVEITKEGEALREEAEKIPYAMGCLVNKKGTLFTLEEAEALKEQLYRILRALE</sequence>
<protein>
    <submittedName>
        <fullName evidence="7">Transcriptional regulator, MarR family</fullName>
    </submittedName>
</protein>
<dbReference type="GO" id="GO:0003700">
    <property type="term" value="F:DNA-binding transcription factor activity"/>
    <property type="evidence" value="ECO:0007669"/>
    <property type="project" value="InterPro"/>
</dbReference>
<keyword evidence="4" id="KW-0238">DNA-binding</keyword>
<evidence type="ECO:0000256" key="5">
    <source>
        <dbReference type="ARBA" id="ARBA00023163"/>
    </source>
</evidence>
<evidence type="ECO:0000256" key="2">
    <source>
        <dbReference type="ARBA" id="ARBA00022490"/>
    </source>
</evidence>
<dbReference type="eggNOG" id="COG1846">
    <property type="taxonomic scope" value="Bacteria"/>
</dbReference>
<dbReference type="GO" id="GO:0003677">
    <property type="term" value="F:DNA binding"/>
    <property type="evidence" value="ECO:0007669"/>
    <property type="project" value="UniProtKB-KW"/>
</dbReference>
<accession>C9LYC4</accession>
<dbReference type="Pfam" id="PF22381">
    <property type="entry name" value="Staph_reg_Sar_Rot"/>
    <property type="match status" value="1"/>
</dbReference>
<reference evidence="7 8" key="1">
    <citation type="submission" date="2009-09" db="EMBL/GenBank/DDBJ databases">
        <authorList>
            <person name="Weinstock G."/>
            <person name="Sodergren E."/>
            <person name="Clifton S."/>
            <person name="Fulton L."/>
            <person name="Fulton B."/>
            <person name="Courtney L."/>
            <person name="Fronick C."/>
            <person name="Harrison M."/>
            <person name="Strong C."/>
            <person name="Farmer C."/>
            <person name="Delahaunty K."/>
            <person name="Markovic C."/>
            <person name="Hall O."/>
            <person name="Minx P."/>
            <person name="Tomlinson C."/>
            <person name="Mitreva M."/>
            <person name="Nelson J."/>
            <person name="Hou S."/>
            <person name="Wollam A."/>
            <person name="Pepin K.H."/>
            <person name="Johnson M."/>
            <person name="Bhonagiri V."/>
            <person name="Nash W.E."/>
            <person name="Warren W."/>
            <person name="Chinwalla A."/>
            <person name="Mardis E.R."/>
            <person name="Wilson R.K."/>
        </authorList>
    </citation>
    <scope>NUCLEOTIDE SEQUENCE [LARGE SCALE GENOMIC DNA]</scope>
    <source>
        <strain evidence="8">ATCC 35185 / DSM 20758 / VPI D19B-28</strain>
    </source>
</reference>
<evidence type="ECO:0000313" key="8">
    <source>
        <dbReference type="Proteomes" id="UP000003505"/>
    </source>
</evidence>
<name>C9LYC4_SELS3</name>